<dbReference type="InterPro" id="IPR011527">
    <property type="entry name" value="ABC1_TM_dom"/>
</dbReference>
<feature type="transmembrane region" description="Helical" evidence="7">
    <location>
        <begin position="148"/>
        <end position="170"/>
    </location>
</feature>
<dbReference type="PROSITE" id="PS50893">
    <property type="entry name" value="ABC_TRANSPORTER_2"/>
    <property type="match status" value="1"/>
</dbReference>
<evidence type="ECO:0000259" key="9">
    <source>
        <dbReference type="PROSITE" id="PS50929"/>
    </source>
</evidence>
<dbReference type="InterPro" id="IPR039421">
    <property type="entry name" value="Type_1_exporter"/>
</dbReference>
<evidence type="ECO:0000256" key="5">
    <source>
        <dbReference type="ARBA" id="ARBA00022989"/>
    </source>
</evidence>
<feature type="transmembrane region" description="Helical" evidence="7">
    <location>
        <begin position="37"/>
        <end position="58"/>
    </location>
</feature>
<dbReference type="Pfam" id="PF00005">
    <property type="entry name" value="ABC_tran"/>
    <property type="match status" value="1"/>
</dbReference>
<dbReference type="PANTHER" id="PTHR43394">
    <property type="entry name" value="ATP-DEPENDENT PERMEASE MDL1, MITOCHONDRIAL"/>
    <property type="match status" value="1"/>
</dbReference>
<keyword evidence="4" id="KW-0067">ATP-binding</keyword>
<dbReference type="SUPFAM" id="SSF90123">
    <property type="entry name" value="ABC transporter transmembrane region"/>
    <property type="match status" value="1"/>
</dbReference>
<evidence type="ECO:0000256" key="6">
    <source>
        <dbReference type="ARBA" id="ARBA00023136"/>
    </source>
</evidence>
<sequence length="588" mass="66018">MGKYKNKVLNYKDGIILRLYQNLKWAFSFYKMYMGRILLYAFTEILRLGVDFLITYKIGNIVDFAIEKDTEKVIAMGLLYIGLFIANAFLSISSNRLAAWNYNTMQADMVKKVFNKVLKADWEELTAFHSGDLISRMSNDSKTISQNVTTFLTTIITQSLMVIVSLAVILMNDASMILVVVVIAPIIVFSSRIFMRKIYDSQAEIRQIESREVAYNKESFHNIQAVKAFGLADEFYDRIQQLEADRYKADMKSNLFSLMSWIVTYLAGIFSGIICIGWAFYRVDSGAMTFGALTVVIMMAYRIAVAGKAILQQIPVSIQLTVAIERVREIINIHNEKLVETAEYEKFAVQTDKNGVAVHVDNMCFAYKTGRQIFDNVNLEANPGEIIALVGPSGEGKTTMLRILLGILKAGSGDVYAQLPVENGEKYSFSTETRSLIAYVPQGNTMLSGTIKENMQLIAPDATDEEIIDALQQACAYDFVKKLPDGIYHNIGESGVGFSEGQNQRLAIARAILRKTPILLMDEATSALDVATERKVLSNLMKKDTKRTCILTTHRPSVLSACDRVYRISDTKVNVINEAEIQQLMNDF</sequence>
<feature type="domain" description="ABC transporter" evidence="8">
    <location>
        <begin position="358"/>
        <end position="588"/>
    </location>
</feature>
<evidence type="ECO:0000256" key="4">
    <source>
        <dbReference type="ARBA" id="ARBA00022840"/>
    </source>
</evidence>
<dbReference type="GO" id="GO:0015421">
    <property type="term" value="F:ABC-type oligopeptide transporter activity"/>
    <property type="evidence" value="ECO:0007669"/>
    <property type="project" value="TreeGrafter"/>
</dbReference>
<feature type="transmembrane region" description="Helical" evidence="7">
    <location>
        <begin position="255"/>
        <end position="281"/>
    </location>
</feature>
<dbReference type="RefSeq" id="WP_090163383.1">
    <property type="nucleotide sequence ID" value="NZ_FMWK01000012.1"/>
</dbReference>
<dbReference type="GO" id="GO:0005524">
    <property type="term" value="F:ATP binding"/>
    <property type="evidence" value="ECO:0007669"/>
    <property type="project" value="UniProtKB-KW"/>
</dbReference>
<dbReference type="SUPFAM" id="SSF52540">
    <property type="entry name" value="P-loop containing nucleoside triphosphate hydrolases"/>
    <property type="match status" value="1"/>
</dbReference>
<dbReference type="GO" id="GO:0016887">
    <property type="term" value="F:ATP hydrolysis activity"/>
    <property type="evidence" value="ECO:0007669"/>
    <property type="project" value="InterPro"/>
</dbReference>
<dbReference type="PROSITE" id="PS50929">
    <property type="entry name" value="ABC_TM1F"/>
    <property type="match status" value="1"/>
</dbReference>
<dbReference type="GO" id="GO:0005886">
    <property type="term" value="C:plasma membrane"/>
    <property type="evidence" value="ECO:0007669"/>
    <property type="project" value="UniProtKB-SubCell"/>
</dbReference>
<feature type="transmembrane region" description="Helical" evidence="7">
    <location>
        <begin position="73"/>
        <end position="92"/>
    </location>
</feature>
<dbReference type="Gene3D" id="1.20.1560.10">
    <property type="entry name" value="ABC transporter type 1, transmembrane domain"/>
    <property type="match status" value="1"/>
</dbReference>
<evidence type="ECO:0000259" key="8">
    <source>
        <dbReference type="PROSITE" id="PS50893"/>
    </source>
</evidence>
<protein>
    <submittedName>
        <fullName evidence="10">ABC-type multidrug transport system, ATPase and permease component</fullName>
    </submittedName>
</protein>
<comment type="subcellular location">
    <subcellularLocation>
        <location evidence="1">Cell membrane</location>
        <topology evidence="1">Multi-pass membrane protein</topology>
    </subcellularLocation>
</comment>
<evidence type="ECO:0000313" key="10">
    <source>
        <dbReference type="EMBL" id="SCZ80174.1"/>
    </source>
</evidence>
<dbReference type="PANTHER" id="PTHR43394:SF1">
    <property type="entry name" value="ATP-BINDING CASSETTE SUB-FAMILY B MEMBER 10, MITOCHONDRIAL"/>
    <property type="match status" value="1"/>
</dbReference>
<accession>A0A1G5S1D2</accession>
<dbReference type="Pfam" id="PF00664">
    <property type="entry name" value="ABC_membrane"/>
    <property type="match status" value="1"/>
</dbReference>
<keyword evidence="3" id="KW-0547">Nucleotide-binding</keyword>
<evidence type="ECO:0000313" key="11">
    <source>
        <dbReference type="Proteomes" id="UP000199428"/>
    </source>
</evidence>
<dbReference type="InterPro" id="IPR003593">
    <property type="entry name" value="AAA+_ATPase"/>
</dbReference>
<dbReference type="InterPro" id="IPR036640">
    <property type="entry name" value="ABC1_TM_sf"/>
</dbReference>
<dbReference type="InterPro" id="IPR027417">
    <property type="entry name" value="P-loop_NTPase"/>
</dbReference>
<evidence type="ECO:0000256" key="3">
    <source>
        <dbReference type="ARBA" id="ARBA00022741"/>
    </source>
</evidence>
<keyword evidence="6 7" id="KW-0472">Membrane</keyword>
<dbReference type="Gene3D" id="3.40.50.300">
    <property type="entry name" value="P-loop containing nucleotide triphosphate hydrolases"/>
    <property type="match status" value="1"/>
</dbReference>
<keyword evidence="2 7" id="KW-0812">Transmembrane</keyword>
<evidence type="ECO:0000256" key="2">
    <source>
        <dbReference type="ARBA" id="ARBA00022692"/>
    </source>
</evidence>
<feature type="transmembrane region" description="Helical" evidence="7">
    <location>
        <begin position="176"/>
        <end position="195"/>
    </location>
</feature>
<dbReference type="CDD" id="cd07346">
    <property type="entry name" value="ABC_6TM_exporters"/>
    <property type="match status" value="1"/>
</dbReference>
<dbReference type="Proteomes" id="UP000199428">
    <property type="component" value="Unassembled WGS sequence"/>
</dbReference>
<organism evidence="10 11">
    <name type="scientific">Pseudobutyrivibrio xylanivorans</name>
    <dbReference type="NCBI Taxonomy" id="185007"/>
    <lineage>
        <taxon>Bacteria</taxon>
        <taxon>Bacillati</taxon>
        <taxon>Bacillota</taxon>
        <taxon>Clostridia</taxon>
        <taxon>Lachnospirales</taxon>
        <taxon>Lachnospiraceae</taxon>
        <taxon>Pseudobutyrivibrio</taxon>
    </lineage>
</organism>
<evidence type="ECO:0000256" key="1">
    <source>
        <dbReference type="ARBA" id="ARBA00004651"/>
    </source>
</evidence>
<evidence type="ECO:0000256" key="7">
    <source>
        <dbReference type="SAM" id="Phobius"/>
    </source>
</evidence>
<dbReference type="EMBL" id="FMWK01000012">
    <property type="protein sequence ID" value="SCZ80174.1"/>
    <property type="molecule type" value="Genomic_DNA"/>
</dbReference>
<reference evidence="10 11" key="1">
    <citation type="submission" date="2016-10" db="EMBL/GenBank/DDBJ databases">
        <authorList>
            <person name="de Groot N.N."/>
        </authorList>
    </citation>
    <scope>NUCLEOTIDE SEQUENCE [LARGE SCALE GENOMIC DNA]</scope>
    <source>
        <strain evidence="10 11">DSM 10317</strain>
    </source>
</reference>
<feature type="transmembrane region" description="Helical" evidence="7">
    <location>
        <begin position="287"/>
        <end position="305"/>
    </location>
</feature>
<feature type="domain" description="ABC transmembrane type-1" evidence="9">
    <location>
        <begin position="58"/>
        <end position="304"/>
    </location>
</feature>
<name>A0A1G5S1D2_PSEXY</name>
<gene>
    <name evidence="10" type="ORF">SAMN02910350_02168</name>
</gene>
<dbReference type="SMART" id="SM00382">
    <property type="entry name" value="AAA"/>
    <property type="match status" value="1"/>
</dbReference>
<keyword evidence="5 7" id="KW-1133">Transmembrane helix</keyword>
<proteinExistence type="predicted"/>
<dbReference type="InterPro" id="IPR003439">
    <property type="entry name" value="ABC_transporter-like_ATP-bd"/>
</dbReference>
<dbReference type="AlphaFoldDB" id="A0A1G5S1D2"/>